<dbReference type="GO" id="GO:0008721">
    <property type="term" value="F:D-serine ammonia-lyase activity"/>
    <property type="evidence" value="ECO:0007669"/>
    <property type="project" value="TreeGrafter"/>
</dbReference>
<dbReference type="InterPro" id="IPR026956">
    <property type="entry name" value="D-ser_dehydrat-like_dom"/>
</dbReference>
<name>A0A2T3A5U8_9PEZI</name>
<dbReference type="Pfam" id="PF01168">
    <property type="entry name" value="Ala_racemase_N"/>
    <property type="match status" value="1"/>
</dbReference>
<keyword evidence="2" id="KW-0456">Lyase</keyword>
<feature type="domain" description="D-serine dehydratase-like" evidence="3">
    <location>
        <begin position="340"/>
        <end position="470"/>
    </location>
</feature>
<dbReference type="STRING" id="2025994.A0A2T3A5U8"/>
<evidence type="ECO:0000256" key="1">
    <source>
        <dbReference type="ARBA" id="ARBA00005323"/>
    </source>
</evidence>
<proteinExistence type="inferred from homology"/>
<dbReference type="GO" id="GO:0036088">
    <property type="term" value="P:D-serine catabolic process"/>
    <property type="evidence" value="ECO:0007669"/>
    <property type="project" value="TreeGrafter"/>
</dbReference>
<dbReference type="SMART" id="SM01119">
    <property type="entry name" value="D-ser_dehydrat"/>
    <property type="match status" value="1"/>
</dbReference>
<accession>A0A2T3A5U8</accession>
<dbReference type="AlphaFoldDB" id="A0A2T3A5U8"/>
<dbReference type="InterPro" id="IPR029066">
    <property type="entry name" value="PLP-binding_barrel"/>
</dbReference>
<sequence length="490" mass="52921">MASTTPALRKEYLVGKTLYDVPTPSIVLDLAKLEANCEHMLDAARRNGIGWRAHIKTHKTTELTRLQVGSDPSTPANIIVSTILEAEKIAPLLLEFKREGRQVNVLFAFPIYPSVLPRLAALSTTLGANSLSLMLDHPDQVPLLSKLATTTSSPHNPPQIFLKIDVDTHRAGAIRGTPTYHALLTAVLAAERAGTCTLHGLYAHAGQSYYTRADWAALVYLTAEFTTLRHVAADVRALGGDDHPPHPLVLSVGATPTATALQHPDITATPGSDTLPPSAVAKTDSTTVQAHVSALCQLIAQLKADDLHLEVHAGVYPTLDLQQLATHARDNTTLRSSAIAVSVLAEVASLYPNRGEDGSSEALVNAGSLALGREPCKGEYEGWGIVMPWGQQQEGKGEEAGLAQLDPAPKEFPVVHGGWQVGRISQEHGILVWAGEKGKEVPLRFGQRVRLWPNHSCIAGAGFDHYVVVDSRRTGKEDEIVDVWERWNGW</sequence>
<evidence type="ECO:0000259" key="3">
    <source>
        <dbReference type="SMART" id="SM01119"/>
    </source>
</evidence>
<organism evidence="4 5">
    <name type="scientific">Coniella lustricola</name>
    <dbReference type="NCBI Taxonomy" id="2025994"/>
    <lineage>
        <taxon>Eukaryota</taxon>
        <taxon>Fungi</taxon>
        <taxon>Dikarya</taxon>
        <taxon>Ascomycota</taxon>
        <taxon>Pezizomycotina</taxon>
        <taxon>Sordariomycetes</taxon>
        <taxon>Sordariomycetidae</taxon>
        <taxon>Diaporthales</taxon>
        <taxon>Schizoparmaceae</taxon>
        <taxon>Coniella</taxon>
    </lineage>
</organism>
<dbReference type="Gene3D" id="3.20.20.10">
    <property type="entry name" value="Alanine racemase"/>
    <property type="match status" value="1"/>
</dbReference>
<reference evidence="4 5" key="1">
    <citation type="journal article" date="2018" name="Mycol. Prog.">
        <title>Coniella lustricola, a new species from submerged detritus.</title>
        <authorList>
            <person name="Raudabaugh D.B."/>
            <person name="Iturriaga T."/>
            <person name="Carver A."/>
            <person name="Mondo S."/>
            <person name="Pangilinan J."/>
            <person name="Lipzen A."/>
            <person name="He G."/>
            <person name="Amirebrahimi M."/>
            <person name="Grigoriev I.V."/>
            <person name="Miller A.N."/>
        </authorList>
    </citation>
    <scope>NUCLEOTIDE SEQUENCE [LARGE SCALE GENOMIC DNA]</scope>
    <source>
        <strain evidence="4 5">B22-T-1</strain>
    </source>
</reference>
<dbReference type="InterPro" id="IPR042208">
    <property type="entry name" value="D-ser_dehydrat-like_sf"/>
</dbReference>
<dbReference type="Pfam" id="PF14031">
    <property type="entry name" value="D-ser_dehydrat"/>
    <property type="match status" value="1"/>
</dbReference>
<gene>
    <name evidence="4" type="ORF">BD289DRAFT_282576</name>
</gene>
<dbReference type="PANTHER" id="PTHR28004">
    <property type="entry name" value="ZGC:162816-RELATED"/>
    <property type="match status" value="1"/>
</dbReference>
<dbReference type="PANTHER" id="PTHR28004:SF2">
    <property type="entry name" value="D-SERINE DEHYDRATASE"/>
    <property type="match status" value="1"/>
</dbReference>
<protein>
    <submittedName>
        <fullName evidence="4">Putative serine dehydratase domain-domain-containing protein</fullName>
    </submittedName>
</protein>
<dbReference type="InterPro" id="IPR001608">
    <property type="entry name" value="Ala_racemase_N"/>
</dbReference>
<dbReference type="OrthoDB" id="20198at2759"/>
<dbReference type="Proteomes" id="UP000241462">
    <property type="component" value="Unassembled WGS sequence"/>
</dbReference>
<evidence type="ECO:0000256" key="2">
    <source>
        <dbReference type="ARBA" id="ARBA00023239"/>
    </source>
</evidence>
<dbReference type="Gene3D" id="2.40.37.20">
    <property type="entry name" value="D-serine dehydratase-like domain"/>
    <property type="match status" value="1"/>
</dbReference>
<dbReference type="FunCoup" id="A0A2T3A5U8">
    <property type="interactions" value="29"/>
</dbReference>
<keyword evidence="5" id="KW-1185">Reference proteome</keyword>
<evidence type="ECO:0000313" key="4">
    <source>
        <dbReference type="EMBL" id="PSR83414.1"/>
    </source>
</evidence>
<dbReference type="SUPFAM" id="SSF51419">
    <property type="entry name" value="PLP-binding barrel"/>
    <property type="match status" value="1"/>
</dbReference>
<dbReference type="InterPro" id="IPR051466">
    <property type="entry name" value="D-amino_acid_metab_enzyme"/>
</dbReference>
<dbReference type="EMBL" id="KZ678460">
    <property type="protein sequence ID" value="PSR83414.1"/>
    <property type="molecule type" value="Genomic_DNA"/>
</dbReference>
<evidence type="ECO:0000313" key="5">
    <source>
        <dbReference type="Proteomes" id="UP000241462"/>
    </source>
</evidence>
<dbReference type="InParanoid" id="A0A2T3A5U8"/>
<comment type="similarity">
    <text evidence="1">Belongs to the DSD1 family.</text>
</comment>